<dbReference type="SMR" id="A2F4B7"/>
<dbReference type="RefSeq" id="XP_001313166.1">
    <property type="nucleotide sequence ID" value="XM_001313165.1"/>
</dbReference>
<dbReference type="InterPro" id="IPR011989">
    <property type="entry name" value="ARM-like"/>
</dbReference>
<dbReference type="Proteomes" id="UP000001542">
    <property type="component" value="Unassembled WGS sequence"/>
</dbReference>
<reference evidence="1" key="1">
    <citation type="submission" date="2006-10" db="EMBL/GenBank/DDBJ databases">
        <authorList>
            <person name="Amadeo P."/>
            <person name="Zhao Q."/>
            <person name="Wortman J."/>
            <person name="Fraser-Liggett C."/>
            <person name="Carlton J."/>
        </authorList>
    </citation>
    <scope>NUCLEOTIDE SEQUENCE</scope>
    <source>
        <strain evidence="1">G3</strain>
    </source>
</reference>
<dbReference type="EMBL" id="DS113608">
    <property type="protein sequence ID" value="EAY00237.1"/>
    <property type="molecule type" value="Genomic_DNA"/>
</dbReference>
<gene>
    <name evidence="1" type="ORF">TVAG_449730</name>
</gene>
<reference evidence="1" key="2">
    <citation type="journal article" date="2007" name="Science">
        <title>Draft genome sequence of the sexually transmitted pathogen Trichomonas vaginalis.</title>
        <authorList>
            <person name="Carlton J.M."/>
            <person name="Hirt R.P."/>
            <person name="Silva J.C."/>
            <person name="Delcher A.L."/>
            <person name="Schatz M."/>
            <person name="Zhao Q."/>
            <person name="Wortman J.R."/>
            <person name="Bidwell S.L."/>
            <person name="Alsmark U.C.M."/>
            <person name="Besteiro S."/>
            <person name="Sicheritz-Ponten T."/>
            <person name="Noel C.J."/>
            <person name="Dacks J.B."/>
            <person name="Foster P.G."/>
            <person name="Simillion C."/>
            <person name="Van de Peer Y."/>
            <person name="Miranda-Saavedra D."/>
            <person name="Barton G.J."/>
            <person name="Westrop G.D."/>
            <person name="Mueller S."/>
            <person name="Dessi D."/>
            <person name="Fiori P.L."/>
            <person name="Ren Q."/>
            <person name="Paulsen I."/>
            <person name="Zhang H."/>
            <person name="Bastida-Corcuera F.D."/>
            <person name="Simoes-Barbosa A."/>
            <person name="Brown M.T."/>
            <person name="Hayes R.D."/>
            <person name="Mukherjee M."/>
            <person name="Okumura C.Y."/>
            <person name="Schneider R."/>
            <person name="Smith A.J."/>
            <person name="Vanacova S."/>
            <person name="Villalvazo M."/>
            <person name="Haas B.J."/>
            <person name="Pertea M."/>
            <person name="Feldblyum T.V."/>
            <person name="Utterback T.R."/>
            <person name="Shu C.L."/>
            <person name="Osoegawa K."/>
            <person name="de Jong P.J."/>
            <person name="Hrdy I."/>
            <person name="Horvathova L."/>
            <person name="Zubacova Z."/>
            <person name="Dolezal P."/>
            <person name="Malik S.B."/>
            <person name="Logsdon J.M. Jr."/>
            <person name="Henze K."/>
            <person name="Gupta A."/>
            <person name="Wang C.C."/>
            <person name="Dunne R.L."/>
            <person name="Upcroft J.A."/>
            <person name="Upcroft P."/>
            <person name="White O."/>
            <person name="Salzberg S.L."/>
            <person name="Tang P."/>
            <person name="Chiu C.-H."/>
            <person name="Lee Y.-S."/>
            <person name="Embley T.M."/>
            <person name="Coombs G.H."/>
            <person name="Mottram J.C."/>
            <person name="Tachezy J."/>
            <person name="Fraser-Liggett C.M."/>
            <person name="Johnson P.J."/>
        </authorList>
    </citation>
    <scope>NUCLEOTIDE SEQUENCE [LARGE SCALE GENOMIC DNA]</scope>
    <source>
        <strain evidence="1">G3</strain>
    </source>
</reference>
<keyword evidence="2" id="KW-1185">Reference proteome</keyword>
<dbReference type="VEuPathDB" id="TrichDB:TVAGG3_0431670"/>
<name>A2F4B7_TRIV3</name>
<proteinExistence type="predicted"/>
<organism evidence="1 2">
    <name type="scientific">Trichomonas vaginalis (strain ATCC PRA-98 / G3)</name>
    <dbReference type="NCBI Taxonomy" id="412133"/>
    <lineage>
        <taxon>Eukaryota</taxon>
        <taxon>Metamonada</taxon>
        <taxon>Parabasalia</taxon>
        <taxon>Trichomonadida</taxon>
        <taxon>Trichomonadidae</taxon>
        <taxon>Trichomonas</taxon>
    </lineage>
</organism>
<dbReference type="InParanoid" id="A2F4B7"/>
<dbReference type="KEGG" id="tva:4758055"/>
<dbReference type="SUPFAM" id="SSF48371">
    <property type="entry name" value="ARM repeat"/>
    <property type="match status" value="1"/>
</dbReference>
<dbReference type="VEuPathDB" id="TrichDB:TVAG_449730"/>
<evidence type="ECO:0000313" key="1">
    <source>
        <dbReference type="EMBL" id="EAY00237.1"/>
    </source>
</evidence>
<accession>A2F4B7</accession>
<dbReference type="Gene3D" id="1.25.10.10">
    <property type="entry name" value="Leucine-rich Repeat Variant"/>
    <property type="match status" value="1"/>
</dbReference>
<evidence type="ECO:0000313" key="2">
    <source>
        <dbReference type="Proteomes" id="UP000001542"/>
    </source>
</evidence>
<protein>
    <submittedName>
        <fullName evidence="1">Uncharacterized protein</fullName>
    </submittedName>
</protein>
<dbReference type="InterPro" id="IPR016024">
    <property type="entry name" value="ARM-type_fold"/>
</dbReference>
<dbReference type="AlphaFoldDB" id="A2F4B7"/>
<sequence length="511" mass="58978">MDDYKIEKVSSKVSDLYAKKSIDSNTGNFKIVDVVGEFDDCELLEDPMTDDIKNSIYNELNSRMDSKSPIFDRIEYFLSEFGPYFAHFLVVQSDLLTKVFQHIECDVETVDFSQITQIISISQEAIMNAFKKGLYVFIIHCIQSDSQILRHLILKLIRKILVGSHLTRVCLFGLGFFDLCLEILPSFSIENLRYLAKTVLRYIILDPVTGRRGYQMNGHSLPSRTDILRFITENFEIHPHNYLRLTNFLKTGCTKRNATVIWQLLDIFITQEDPETHLSALMSYSYMSLVSEENSNIIICNTKVPHAALAFLSSENNRLIFSSFFFLTSSTFRVYREGIVTLYRIFKDLIAVGMDFLQNEDKDIRILSARFLNNIIADCDEDIANYVGQEKWNLFMNILEEDDQSVKSEILWLILNILLAIPFETRMEALNPHIWENFVEFLEGGELPLVEAILNFICVMINEDEAFSFIGTLIENETVQTIQELEESDRSAIVSLSQFIMDAVNDFCNQN</sequence>